<comment type="caution">
    <text evidence="2">The sequence shown here is derived from an EMBL/GenBank/DDBJ whole genome shotgun (WGS) entry which is preliminary data.</text>
</comment>
<organism evidence="2 3">
    <name type="scientific">Sphaerotilus natans subsp. natans DSM 6575</name>
    <dbReference type="NCBI Taxonomy" id="1286631"/>
    <lineage>
        <taxon>Bacteria</taxon>
        <taxon>Pseudomonadati</taxon>
        <taxon>Pseudomonadota</taxon>
        <taxon>Betaproteobacteria</taxon>
        <taxon>Burkholderiales</taxon>
        <taxon>Sphaerotilaceae</taxon>
        <taxon>Sphaerotilus</taxon>
    </lineage>
</organism>
<evidence type="ECO:0000313" key="3">
    <source>
        <dbReference type="Proteomes" id="UP000026714"/>
    </source>
</evidence>
<proteinExistence type="predicted"/>
<sequence length="37" mass="3794">MDGRGIRKSKKRGAAALSVWGLSGNKPRPTGQTAVAA</sequence>
<gene>
    <name evidence="2" type="ORF">X805_27600</name>
</gene>
<evidence type="ECO:0000313" key="2">
    <source>
        <dbReference type="EMBL" id="KDB51659.1"/>
    </source>
</evidence>
<name>A0A059KKC0_9BURK</name>
<keyword evidence="3" id="KW-1185">Reference proteome</keyword>
<feature type="region of interest" description="Disordered" evidence="1">
    <location>
        <begin position="1"/>
        <end position="37"/>
    </location>
</feature>
<accession>A0A059KKC0</accession>
<dbReference type="AlphaFoldDB" id="A0A059KKC0"/>
<dbReference type="Proteomes" id="UP000026714">
    <property type="component" value="Unassembled WGS sequence"/>
</dbReference>
<evidence type="ECO:0000256" key="1">
    <source>
        <dbReference type="SAM" id="MobiDB-lite"/>
    </source>
</evidence>
<feature type="compositionally biased region" description="Basic residues" evidence="1">
    <location>
        <begin position="1"/>
        <end position="13"/>
    </location>
</feature>
<dbReference type="EMBL" id="AZRA01000071">
    <property type="protein sequence ID" value="KDB51659.1"/>
    <property type="molecule type" value="Genomic_DNA"/>
</dbReference>
<reference evidence="2 3" key="1">
    <citation type="journal article" date="2014" name="FEMS Microbiol. Ecol.">
        <title>Sphaerotilus natans encrusted with nanoball-shaped Fe(III) oxide minerals formed by nitrate-reducing mixotrophic Fe(II) oxidation.</title>
        <authorList>
            <person name="Park S."/>
            <person name="Kim D.H."/>
            <person name="Lee J.H."/>
            <person name="Hur H.G."/>
        </authorList>
    </citation>
    <scope>NUCLEOTIDE SEQUENCE [LARGE SCALE GENOMIC DNA]</scope>
    <source>
        <strain evidence="2 3">DSM 6575</strain>
    </source>
</reference>
<protein>
    <submittedName>
        <fullName evidence="2">Uncharacterized protein</fullName>
    </submittedName>
</protein>